<dbReference type="EMBL" id="VISO01000003">
    <property type="protein sequence ID" value="TVZ63123.1"/>
    <property type="molecule type" value="Genomic_DNA"/>
</dbReference>
<sequence>MERQYSASSKGLLFLKEWGGIGTLVIALLYTFPKDVWKEITGREERARVAEENAILAVRRTLADMAALRAEKASRISQSTDPRYQNEIVGAYDIRIYNLIYTQKDEFKERWHKLRSSELYMLGSSLALIGEVGEAQFYYDKAIEAAISEKRPDNITTIYREKGNSLFMDTPYQDKENARVAYVKALTSLSGDKRSSSPYLYVTHLSELVGFEILYGDWQCGMSKRAYVNSLYEALGKNNPALSSYYQMFSGINSRFRPGKGCTWKIPAHFALSSLVTPPN</sequence>
<dbReference type="AlphaFoldDB" id="A0A559SL93"/>
<evidence type="ECO:0000313" key="1">
    <source>
        <dbReference type="EMBL" id="TVZ63123.1"/>
    </source>
</evidence>
<dbReference type="InterPro" id="IPR011990">
    <property type="entry name" value="TPR-like_helical_dom_sf"/>
</dbReference>
<evidence type="ECO:0008006" key="3">
    <source>
        <dbReference type="Google" id="ProtNLM"/>
    </source>
</evidence>
<protein>
    <recommendedName>
        <fullName evidence="3">Tetratricopeptide repeat protein</fullName>
    </recommendedName>
</protein>
<gene>
    <name evidence="1" type="ORF">BCL32_3244</name>
</gene>
<name>A0A559SL93_9HYPH</name>
<dbReference type="Proteomes" id="UP000319824">
    <property type="component" value="Unassembled WGS sequence"/>
</dbReference>
<dbReference type="SUPFAM" id="SSF48452">
    <property type="entry name" value="TPR-like"/>
    <property type="match status" value="1"/>
</dbReference>
<evidence type="ECO:0000313" key="2">
    <source>
        <dbReference type="Proteomes" id="UP000319824"/>
    </source>
</evidence>
<comment type="caution">
    <text evidence="1">The sequence shown here is derived from an EMBL/GenBank/DDBJ whole genome shotgun (WGS) entry which is preliminary data.</text>
</comment>
<accession>A0A559SL93</accession>
<reference evidence="1 2" key="1">
    <citation type="submission" date="2019-06" db="EMBL/GenBank/DDBJ databases">
        <title>Pac Bio to generate improved reference genome sequences for organisms with transposon mutant libraries (support for FEBA project).</title>
        <authorList>
            <person name="Blow M."/>
        </authorList>
    </citation>
    <scope>NUCLEOTIDE SEQUENCE [LARGE SCALE GENOMIC DNA]</scope>
    <source>
        <strain evidence="1 2">USDA 1844</strain>
    </source>
</reference>
<proteinExistence type="predicted"/>
<dbReference type="RefSeq" id="WP_022714087.1">
    <property type="nucleotide sequence ID" value="NZ_ATTQ01000004.1"/>
</dbReference>
<organism evidence="1 2">
    <name type="scientific">Rhizobium mongolense USDA 1844</name>
    <dbReference type="NCBI Taxonomy" id="1079460"/>
    <lineage>
        <taxon>Bacteria</taxon>
        <taxon>Pseudomonadati</taxon>
        <taxon>Pseudomonadota</taxon>
        <taxon>Alphaproteobacteria</taxon>
        <taxon>Hyphomicrobiales</taxon>
        <taxon>Rhizobiaceae</taxon>
        <taxon>Rhizobium/Agrobacterium group</taxon>
        <taxon>Rhizobium</taxon>
    </lineage>
</organism>